<accession>A0AAV6X1T0</accession>
<dbReference type="InterPro" id="IPR058353">
    <property type="entry name" value="DUF8040"/>
</dbReference>
<dbReference type="AlphaFoldDB" id="A0AAV6X1T0"/>
<protein>
    <recommendedName>
        <fullName evidence="1">DUF8040 domain-containing protein</fullName>
    </recommendedName>
</protein>
<dbReference type="EMBL" id="WHWC01000012">
    <property type="protein sequence ID" value="KAG8373103.1"/>
    <property type="molecule type" value="Genomic_DNA"/>
</dbReference>
<feature type="domain" description="DUF8040" evidence="1">
    <location>
        <begin position="52"/>
        <end position="105"/>
    </location>
</feature>
<keyword evidence="3" id="KW-1185">Reference proteome</keyword>
<evidence type="ECO:0000259" key="1">
    <source>
        <dbReference type="Pfam" id="PF26138"/>
    </source>
</evidence>
<organism evidence="2 3">
    <name type="scientific">Buddleja alternifolia</name>
    <dbReference type="NCBI Taxonomy" id="168488"/>
    <lineage>
        <taxon>Eukaryota</taxon>
        <taxon>Viridiplantae</taxon>
        <taxon>Streptophyta</taxon>
        <taxon>Embryophyta</taxon>
        <taxon>Tracheophyta</taxon>
        <taxon>Spermatophyta</taxon>
        <taxon>Magnoliopsida</taxon>
        <taxon>eudicotyledons</taxon>
        <taxon>Gunneridae</taxon>
        <taxon>Pentapetalae</taxon>
        <taxon>asterids</taxon>
        <taxon>lamiids</taxon>
        <taxon>Lamiales</taxon>
        <taxon>Scrophulariaceae</taxon>
        <taxon>Buddlejeae</taxon>
        <taxon>Buddleja</taxon>
    </lineage>
</organism>
<reference evidence="2" key="1">
    <citation type="submission" date="2019-10" db="EMBL/GenBank/DDBJ databases">
        <authorList>
            <person name="Zhang R."/>
            <person name="Pan Y."/>
            <person name="Wang J."/>
            <person name="Ma R."/>
            <person name="Yu S."/>
        </authorList>
    </citation>
    <scope>NUCLEOTIDE SEQUENCE</scope>
    <source>
        <strain evidence="2">LA-IB0</strain>
        <tissue evidence="2">Leaf</tissue>
    </source>
</reference>
<evidence type="ECO:0000313" key="2">
    <source>
        <dbReference type="EMBL" id="KAG8373103.1"/>
    </source>
</evidence>
<comment type="caution">
    <text evidence="2">The sequence shown here is derived from an EMBL/GenBank/DDBJ whole genome shotgun (WGS) entry which is preliminary data.</text>
</comment>
<sequence>MLVVQEIISNCKFFMNIIVAPLSDERLGCRPHRKHIVRYVMAQRIPDQVSRIHRLTGNNDTDCLDNLRMNMGTFPSLCYLLHNIGGLSDSKYVKLEEKLHPILLVTPKPLDYEYNAATWKSFKGCLGALDDIVDSNVDFAYMLPGWERSAVDGRVLRNAVNRPNGLKVPNGGLSDSKYVKLEEKLHPIILATPKPVDDECNVARWKIFKDGSTVDGKVLRDAVNRPNGLKVSNG</sequence>
<dbReference type="Pfam" id="PF26138">
    <property type="entry name" value="DUF8040"/>
    <property type="match status" value="1"/>
</dbReference>
<proteinExistence type="predicted"/>
<dbReference type="Proteomes" id="UP000826271">
    <property type="component" value="Unassembled WGS sequence"/>
</dbReference>
<evidence type="ECO:0000313" key="3">
    <source>
        <dbReference type="Proteomes" id="UP000826271"/>
    </source>
</evidence>
<name>A0AAV6X1T0_9LAMI</name>
<gene>
    <name evidence="2" type="ORF">BUALT_Bualt12G0135800</name>
</gene>